<keyword evidence="2" id="KW-1185">Reference proteome</keyword>
<dbReference type="Proteomes" id="UP000063429">
    <property type="component" value="Chromosome"/>
</dbReference>
<evidence type="ECO:0000313" key="2">
    <source>
        <dbReference type="Proteomes" id="UP000063429"/>
    </source>
</evidence>
<reference evidence="2" key="1">
    <citation type="journal article" date="2015" name="Genome Announc.">
        <title>Complete Genome Sequence of Herbaspirillum hiltneri N3 (DSM 17495), Isolated from Surface-Sterilized Wheat Roots.</title>
        <authorList>
            <person name="Guizelini D."/>
            <person name="Saizaki P.M."/>
            <person name="Coimbra N.A."/>
            <person name="Weiss V.A."/>
            <person name="Faoro H."/>
            <person name="Sfeir M.Z."/>
            <person name="Baura V.A."/>
            <person name="Monteiro R.A."/>
            <person name="Chubatsu L.S."/>
            <person name="Souza E.M."/>
            <person name="Cruz L.M."/>
            <person name="Pedrosa F.O."/>
            <person name="Raittz R.T."/>
            <person name="Marchaukoski J.N."/>
            <person name="Steffens M.B."/>
        </authorList>
    </citation>
    <scope>NUCLEOTIDE SEQUENCE [LARGE SCALE GENOMIC DNA]</scope>
    <source>
        <strain evidence="2">N3</strain>
    </source>
</reference>
<dbReference type="EMBL" id="CP011409">
    <property type="protein sequence ID" value="AKZ64603.1"/>
    <property type="molecule type" value="Genomic_DNA"/>
</dbReference>
<protein>
    <submittedName>
        <fullName evidence="1">Uncharacterized protein</fullName>
    </submittedName>
</protein>
<evidence type="ECO:0000313" key="1">
    <source>
        <dbReference type="EMBL" id="AKZ64603.1"/>
    </source>
</evidence>
<proteinExistence type="predicted"/>
<gene>
    <name evidence="1" type="ORF">F506_19845</name>
</gene>
<sequence>MTASIAIDYRRGVLESVLGSLAVHRVPPFRRVVDKFLKQHGLALARPELAKVYYQYLVVHGFVEPT</sequence>
<name>A0ABM5V4N8_9BURK</name>
<organism evidence="1 2">
    <name type="scientific">Herbaspirillum hiltneri N3</name>
    <dbReference type="NCBI Taxonomy" id="1262470"/>
    <lineage>
        <taxon>Bacteria</taxon>
        <taxon>Pseudomonadati</taxon>
        <taxon>Pseudomonadota</taxon>
        <taxon>Betaproteobacteria</taxon>
        <taxon>Burkholderiales</taxon>
        <taxon>Oxalobacteraceae</taxon>
        <taxon>Herbaspirillum</taxon>
    </lineage>
</organism>
<accession>A0ABM5V4N8</accession>